<organism evidence="6 7">
    <name type="scientific">Streptomyces pseudovenezuelae</name>
    <dbReference type="NCBI Taxonomy" id="67350"/>
    <lineage>
        <taxon>Bacteria</taxon>
        <taxon>Bacillati</taxon>
        <taxon>Actinomycetota</taxon>
        <taxon>Actinomycetes</taxon>
        <taxon>Kitasatosporales</taxon>
        <taxon>Streptomycetaceae</taxon>
        <taxon>Streptomyces</taxon>
        <taxon>Streptomyces aurantiacus group</taxon>
    </lineage>
</organism>
<protein>
    <submittedName>
        <fullName evidence="6">Multiple sugar transport system substrate-binding protein</fullName>
    </submittedName>
</protein>
<dbReference type="PROSITE" id="PS51257">
    <property type="entry name" value="PROKAR_LIPOPROTEIN"/>
    <property type="match status" value="1"/>
</dbReference>
<evidence type="ECO:0000256" key="2">
    <source>
        <dbReference type="ARBA" id="ARBA00022729"/>
    </source>
</evidence>
<evidence type="ECO:0000256" key="4">
    <source>
        <dbReference type="ARBA" id="ARBA00023139"/>
    </source>
</evidence>
<reference evidence="6 7" key="1">
    <citation type="submission" date="2023-04" db="EMBL/GenBank/DDBJ databases">
        <title>Forest soil microbial communities from Buena Vista Peninsula, Colon Province, Panama.</title>
        <authorList>
            <person name="Bouskill N."/>
        </authorList>
    </citation>
    <scope>NUCLEOTIDE SEQUENCE [LARGE SCALE GENOMIC DNA]</scope>
    <source>
        <strain evidence="6 7">GGS1</strain>
    </source>
</reference>
<keyword evidence="7" id="KW-1185">Reference proteome</keyword>
<dbReference type="EMBL" id="JARXVH010000005">
    <property type="protein sequence ID" value="MDH6216208.1"/>
    <property type="molecule type" value="Genomic_DNA"/>
</dbReference>
<dbReference type="Pfam" id="PF01547">
    <property type="entry name" value="SBP_bac_1"/>
    <property type="match status" value="1"/>
</dbReference>
<evidence type="ECO:0000313" key="7">
    <source>
        <dbReference type="Proteomes" id="UP001160499"/>
    </source>
</evidence>
<evidence type="ECO:0000256" key="1">
    <source>
        <dbReference type="ARBA" id="ARBA00022475"/>
    </source>
</evidence>
<keyword evidence="5" id="KW-0449">Lipoprotein</keyword>
<dbReference type="InterPro" id="IPR006059">
    <property type="entry name" value="SBP"/>
</dbReference>
<keyword evidence="1" id="KW-1003">Cell membrane</keyword>
<dbReference type="SUPFAM" id="SSF53850">
    <property type="entry name" value="Periplasmic binding protein-like II"/>
    <property type="match status" value="1"/>
</dbReference>
<proteinExistence type="predicted"/>
<keyword evidence="2" id="KW-0732">Signal</keyword>
<dbReference type="PANTHER" id="PTHR43649">
    <property type="entry name" value="ARABINOSE-BINDING PROTEIN-RELATED"/>
    <property type="match status" value="1"/>
</dbReference>
<dbReference type="PANTHER" id="PTHR43649:SF33">
    <property type="entry name" value="POLYGALACTURONAN_RHAMNOGALACTURONAN-BINDING PROTEIN YTCQ"/>
    <property type="match status" value="1"/>
</dbReference>
<accession>A0ABT6LIV1</accession>
<dbReference type="CDD" id="cd13585">
    <property type="entry name" value="PBP2_TMBP_like"/>
    <property type="match status" value="1"/>
</dbReference>
<keyword evidence="6" id="KW-0813">Transport</keyword>
<keyword evidence="6" id="KW-0762">Sugar transport</keyword>
<name>A0ABT6LIV1_9ACTN</name>
<dbReference type="InterPro" id="IPR050490">
    <property type="entry name" value="Bact_solute-bd_prot1"/>
</dbReference>
<dbReference type="Proteomes" id="UP001160499">
    <property type="component" value="Unassembled WGS sequence"/>
</dbReference>
<sequence>MTRGATPRRPRAADARAATAFLLTAALIVAGCTGDGADGGGKGSAKPGTDRTCDGRIKGTSQITVWYHSPTAQGELTTLRAQVRRFNASQHDVTVNLMTLPDGDYDTEVRAAAAGGDLPDLLDFDAPKLLGYAWVGRLRPLGSCLPDALRADLLPSILQQGTYAGRLWGIGTFDSGLGLYVRPSVLKKAGIRVPEGTADAWTADEFTGILGKLREEGYEAPLDLGLRYSTPGAEWNTYGFAPAVWSAGGDLIDAKNHRTADGYLNGADSVRALTILQKWVESGLVDPGGDDKAFAAGRSPISWSGHWRWREYAKAFPGDMTIVPLPDFGDGTVTGMGSWQWGVPSTSVDPDAVWRFLAFLLSPDEVVRMTDVNGAIPATRTAIERTAQFRGTGPERLYIDQLQNGTARPRPRTPAYGAVTDAFSRAFAKIVLDRAPVRPTLDRAVAAIDKDLADHQYYPPTGR</sequence>
<dbReference type="RefSeq" id="WP_280877180.1">
    <property type="nucleotide sequence ID" value="NZ_JARXVH010000005.1"/>
</dbReference>
<evidence type="ECO:0000256" key="3">
    <source>
        <dbReference type="ARBA" id="ARBA00023136"/>
    </source>
</evidence>
<gene>
    <name evidence="6" type="ORF">M2283_003525</name>
</gene>
<keyword evidence="3" id="KW-0472">Membrane</keyword>
<evidence type="ECO:0000256" key="5">
    <source>
        <dbReference type="ARBA" id="ARBA00023288"/>
    </source>
</evidence>
<evidence type="ECO:0000313" key="6">
    <source>
        <dbReference type="EMBL" id="MDH6216208.1"/>
    </source>
</evidence>
<dbReference type="Gene3D" id="3.40.190.10">
    <property type="entry name" value="Periplasmic binding protein-like II"/>
    <property type="match status" value="1"/>
</dbReference>
<keyword evidence="4" id="KW-0564">Palmitate</keyword>
<comment type="caution">
    <text evidence="6">The sequence shown here is derived from an EMBL/GenBank/DDBJ whole genome shotgun (WGS) entry which is preliminary data.</text>
</comment>